<feature type="region of interest" description="Disordered" evidence="5">
    <location>
        <begin position="41"/>
        <end position="70"/>
    </location>
</feature>
<dbReference type="GO" id="GO:0003677">
    <property type="term" value="F:DNA binding"/>
    <property type="evidence" value="ECO:0007669"/>
    <property type="project" value="InterPro"/>
</dbReference>
<dbReference type="InterPro" id="IPR008921">
    <property type="entry name" value="DNA_pol3_clamp-load_cplx_C"/>
</dbReference>
<dbReference type="InterPro" id="IPR003593">
    <property type="entry name" value="AAA+_ATPase"/>
</dbReference>
<feature type="domain" description="AAA+ ATPase" evidence="6">
    <location>
        <begin position="153"/>
        <end position="275"/>
    </location>
</feature>
<evidence type="ECO:0000256" key="4">
    <source>
        <dbReference type="ARBA" id="ARBA00022840"/>
    </source>
</evidence>
<dbReference type="GO" id="GO:0005634">
    <property type="term" value="C:nucleus"/>
    <property type="evidence" value="ECO:0007669"/>
    <property type="project" value="TreeGrafter"/>
</dbReference>
<dbReference type="InterPro" id="IPR032423">
    <property type="entry name" value="AAA_assoc_2"/>
</dbReference>
<evidence type="ECO:0000256" key="3">
    <source>
        <dbReference type="ARBA" id="ARBA00022741"/>
    </source>
</evidence>
<dbReference type="SUPFAM" id="SSF48019">
    <property type="entry name" value="post-AAA+ oligomerization domain-like"/>
    <property type="match status" value="1"/>
</dbReference>
<organism evidence="7 8">
    <name type="scientific">Exocentrus adspersus</name>
    <dbReference type="NCBI Taxonomy" id="1586481"/>
    <lineage>
        <taxon>Eukaryota</taxon>
        <taxon>Metazoa</taxon>
        <taxon>Ecdysozoa</taxon>
        <taxon>Arthropoda</taxon>
        <taxon>Hexapoda</taxon>
        <taxon>Insecta</taxon>
        <taxon>Pterygota</taxon>
        <taxon>Neoptera</taxon>
        <taxon>Endopterygota</taxon>
        <taxon>Coleoptera</taxon>
        <taxon>Polyphaga</taxon>
        <taxon>Cucujiformia</taxon>
        <taxon>Chrysomeloidea</taxon>
        <taxon>Cerambycidae</taxon>
        <taxon>Lamiinae</taxon>
        <taxon>Acanthocinini</taxon>
        <taxon>Exocentrus</taxon>
    </lineage>
</organism>
<dbReference type="Pfam" id="PF12002">
    <property type="entry name" value="MgsA_C"/>
    <property type="match status" value="1"/>
</dbReference>
<dbReference type="Gene3D" id="1.20.272.10">
    <property type="match status" value="1"/>
</dbReference>
<dbReference type="GO" id="GO:0006261">
    <property type="term" value="P:DNA-templated DNA replication"/>
    <property type="evidence" value="ECO:0007669"/>
    <property type="project" value="TreeGrafter"/>
</dbReference>
<evidence type="ECO:0000256" key="2">
    <source>
        <dbReference type="ARBA" id="ARBA00022705"/>
    </source>
</evidence>
<dbReference type="GO" id="GO:0008047">
    <property type="term" value="F:enzyme activator activity"/>
    <property type="evidence" value="ECO:0007669"/>
    <property type="project" value="TreeGrafter"/>
</dbReference>
<keyword evidence="4" id="KW-0067">ATP-binding</keyword>
<dbReference type="InterPro" id="IPR051314">
    <property type="entry name" value="AAA_ATPase_RarA/MGS1/WRNIP1"/>
</dbReference>
<dbReference type="InterPro" id="IPR021886">
    <property type="entry name" value="MgsA_C"/>
</dbReference>
<dbReference type="Gene3D" id="3.40.50.300">
    <property type="entry name" value="P-loop containing nucleotide triphosphate hydrolases"/>
    <property type="match status" value="1"/>
</dbReference>
<dbReference type="CDD" id="cd00009">
    <property type="entry name" value="AAA"/>
    <property type="match status" value="1"/>
</dbReference>
<dbReference type="Pfam" id="PF00004">
    <property type="entry name" value="AAA"/>
    <property type="match status" value="1"/>
</dbReference>
<evidence type="ECO:0000256" key="1">
    <source>
        <dbReference type="ARBA" id="ARBA00008959"/>
    </source>
</evidence>
<dbReference type="FunFam" id="1.20.272.10:FF:000001">
    <property type="entry name" value="Putative AAA family ATPase"/>
    <property type="match status" value="1"/>
</dbReference>
<gene>
    <name evidence="7" type="ORF">NQ315_004705</name>
</gene>
<dbReference type="Proteomes" id="UP001159042">
    <property type="component" value="Unassembled WGS sequence"/>
</dbReference>
<dbReference type="CDD" id="cd18139">
    <property type="entry name" value="HLD_clamp_RarA"/>
    <property type="match status" value="1"/>
</dbReference>
<dbReference type="EMBL" id="JANEYG010000013">
    <property type="protein sequence ID" value="KAJ8920566.1"/>
    <property type="molecule type" value="Genomic_DNA"/>
</dbReference>
<dbReference type="PANTHER" id="PTHR13779">
    <property type="entry name" value="WERNER HELICASE-INTERACTING PROTEIN 1 FAMILY MEMBER"/>
    <property type="match status" value="1"/>
</dbReference>
<evidence type="ECO:0000256" key="5">
    <source>
        <dbReference type="SAM" id="MobiDB-lite"/>
    </source>
</evidence>
<evidence type="ECO:0000259" key="6">
    <source>
        <dbReference type="SMART" id="SM00382"/>
    </source>
</evidence>
<dbReference type="AlphaFoldDB" id="A0AAV8W1S0"/>
<dbReference type="GO" id="GO:0000731">
    <property type="term" value="P:DNA synthesis involved in DNA repair"/>
    <property type="evidence" value="ECO:0007669"/>
    <property type="project" value="TreeGrafter"/>
</dbReference>
<dbReference type="PANTHER" id="PTHR13779:SF7">
    <property type="entry name" value="ATPASE WRNIP1"/>
    <property type="match status" value="1"/>
</dbReference>
<comment type="caution">
    <text evidence="7">The sequence shown here is derived from an EMBL/GenBank/DDBJ whole genome shotgun (WGS) entry which is preliminary data.</text>
</comment>
<proteinExistence type="inferred from homology"/>
<dbReference type="InterPro" id="IPR027417">
    <property type="entry name" value="P-loop_NTPase"/>
</dbReference>
<comment type="similarity">
    <text evidence="1">Belongs to the AAA ATPase family. RarA/MGS1/WRNIP1 subfamily.</text>
</comment>
<dbReference type="GO" id="GO:0005524">
    <property type="term" value="F:ATP binding"/>
    <property type="evidence" value="ECO:0007669"/>
    <property type="project" value="UniProtKB-KW"/>
</dbReference>
<protein>
    <recommendedName>
        <fullName evidence="6">AAA+ ATPase domain-containing protein</fullName>
    </recommendedName>
</protein>
<feature type="region of interest" description="Disordered" evidence="5">
    <location>
        <begin position="88"/>
        <end position="110"/>
    </location>
</feature>
<dbReference type="Gene3D" id="1.10.3710.10">
    <property type="entry name" value="DNA polymerase III clamp loader subunits, C-terminal domain"/>
    <property type="match status" value="1"/>
</dbReference>
<evidence type="ECO:0000313" key="7">
    <source>
        <dbReference type="EMBL" id="KAJ8920566.1"/>
    </source>
</evidence>
<sequence length="535" mass="59470">MDATKSDTTVCPICTKMYLMTEIEEHANRCIFLNCSNNEMQKRKRSPSPLLPPSHHSHPKFGLQHKSPKGNNSTMKLFENAIAEVDKSSQKCKISGPEPSNSEMSQEHEKKDTLSFVVPLAKQVQPRSLDQFFGQSHVLGRNTVLRSLLEKKDIPNMILWGPPGCGKTSLSGVVNEICKTDPRKLKFISLCAASTGVKEVQNVITLARNDMKFGKRTILFMDEIHRFNKRQQDSFLLSVEKGEITLIGATTENPSFVINSALLSRCRVIVMEKLQPDDLYSILERAANSLNVCIVDTENLSCISEDDKNSATLTIEDKALKWLADISDGDARIALSNLQLVVQHNSKDGKFIAVEDIKDEIKLFLALQKSHMLYDRAGEEHYNIISAMHKSIRGSDPNAALYWTTRMIVSGEDPRFIARRLVRAASEDIGNADPFALQLAVSTMEGCQLLGMPEADVLLAQCAIYLARAPKSREADSALAKAKQVIANCKGPQPAVPLHLRNAPTKLMKDLGYGKLQSGSDRLFMPPDLKDVDFF</sequence>
<dbReference type="Pfam" id="PF16193">
    <property type="entry name" value="AAA_assoc_2"/>
    <property type="match status" value="1"/>
</dbReference>
<dbReference type="FunFam" id="3.40.50.300:FF:000137">
    <property type="entry name" value="Replication-associated recombination protein A"/>
    <property type="match status" value="1"/>
</dbReference>
<name>A0AAV8W1S0_9CUCU</name>
<evidence type="ECO:0000313" key="8">
    <source>
        <dbReference type="Proteomes" id="UP001159042"/>
    </source>
</evidence>
<dbReference type="Gene3D" id="1.10.8.60">
    <property type="match status" value="1"/>
</dbReference>
<dbReference type="GO" id="GO:0017116">
    <property type="term" value="F:single-stranded DNA helicase activity"/>
    <property type="evidence" value="ECO:0007669"/>
    <property type="project" value="TreeGrafter"/>
</dbReference>
<keyword evidence="8" id="KW-1185">Reference proteome</keyword>
<keyword evidence="3" id="KW-0547">Nucleotide-binding</keyword>
<dbReference type="SMART" id="SM00382">
    <property type="entry name" value="AAA"/>
    <property type="match status" value="1"/>
</dbReference>
<dbReference type="GO" id="GO:0016887">
    <property type="term" value="F:ATP hydrolysis activity"/>
    <property type="evidence" value="ECO:0007669"/>
    <property type="project" value="InterPro"/>
</dbReference>
<dbReference type="InterPro" id="IPR003959">
    <property type="entry name" value="ATPase_AAA_core"/>
</dbReference>
<keyword evidence="2" id="KW-0235">DNA replication</keyword>
<reference evidence="7 8" key="1">
    <citation type="journal article" date="2023" name="Insect Mol. Biol.">
        <title>Genome sequencing provides insights into the evolution of gene families encoding plant cell wall-degrading enzymes in longhorned beetles.</title>
        <authorList>
            <person name="Shin N.R."/>
            <person name="Okamura Y."/>
            <person name="Kirsch R."/>
            <person name="Pauchet Y."/>
        </authorList>
    </citation>
    <scope>NUCLEOTIDE SEQUENCE [LARGE SCALE GENOMIC DNA]</scope>
    <source>
        <strain evidence="7">EAD_L_NR</strain>
    </source>
</reference>
<accession>A0AAV8W1S0</accession>
<dbReference type="SUPFAM" id="SSF52540">
    <property type="entry name" value="P-loop containing nucleoside triphosphate hydrolases"/>
    <property type="match status" value="1"/>
</dbReference>